<evidence type="ECO:0000313" key="3">
    <source>
        <dbReference type="Proteomes" id="UP001159405"/>
    </source>
</evidence>
<name>A0ABN8NJV6_9CNID</name>
<evidence type="ECO:0000256" key="1">
    <source>
        <dbReference type="SAM" id="MobiDB-lite"/>
    </source>
</evidence>
<gene>
    <name evidence="2" type="ORF">PLOB_00020423</name>
</gene>
<feature type="compositionally biased region" description="Basic and acidic residues" evidence="1">
    <location>
        <begin position="170"/>
        <end position="181"/>
    </location>
</feature>
<dbReference type="EMBL" id="CALNXK010000024">
    <property type="protein sequence ID" value="CAH3112107.1"/>
    <property type="molecule type" value="Genomic_DNA"/>
</dbReference>
<organism evidence="2 3">
    <name type="scientific">Porites lobata</name>
    <dbReference type="NCBI Taxonomy" id="104759"/>
    <lineage>
        <taxon>Eukaryota</taxon>
        <taxon>Metazoa</taxon>
        <taxon>Cnidaria</taxon>
        <taxon>Anthozoa</taxon>
        <taxon>Hexacorallia</taxon>
        <taxon>Scleractinia</taxon>
        <taxon>Fungiina</taxon>
        <taxon>Poritidae</taxon>
        <taxon>Porites</taxon>
    </lineage>
</organism>
<feature type="compositionally biased region" description="Polar residues" evidence="1">
    <location>
        <begin position="191"/>
        <end position="204"/>
    </location>
</feature>
<keyword evidence="3" id="KW-1185">Reference proteome</keyword>
<proteinExistence type="predicted"/>
<comment type="caution">
    <text evidence="2">The sequence shown here is derived from an EMBL/GenBank/DDBJ whole genome shotgun (WGS) entry which is preliminary data.</text>
</comment>
<dbReference type="Proteomes" id="UP001159405">
    <property type="component" value="Unassembled WGS sequence"/>
</dbReference>
<accession>A0ABN8NJV6</accession>
<feature type="region of interest" description="Disordered" evidence="1">
    <location>
        <begin position="170"/>
        <end position="204"/>
    </location>
</feature>
<evidence type="ECO:0000313" key="2">
    <source>
        <dbReference type="EMBL" id="CAH3112107.1"/>
    </source>
</evidence>
<protein>
    <submittedName>
        <fullName evidence="2">Uncharacterized protein</fullName>
    </submittedName>
</protein>
<sequence length="204" mass="23519">MSSDRNERLVYRAGSDKGPTFDNDVNTNEGKLVLPHPRFFFISQGVKRSTSYKEEEKRKLISNEYQKIKDELSSLTWVKTSPFRCQGGMSLIRFSMLVHAINVYLNDNYPEAPEDFNFQAELKAASHWHWSDDEKRCLALGPHDDCRVKFAAKQTFDKWVEELDKEREQLFKKSGEDSRSSDEDERVSGKQAGTRSPRSSSGIL</sequence>
<reference evidence="2 3" key="1">
    <citation type="submission" date="2022-05" db="EMBL/GenBank/DDBJ databases">
        <authorList>
            <consortium name="Genoscope - CEA"/>
            <person name="William W."/>
        </authorList>
    </citation>
    <scope>NUCLEOTIDE SEQUENCE [LARGE SCALE GENOMIC DNA]</scope>
</reference>